<dbReference type="GO" id="GO:0020037">
    <property type="term" value="F:heme binding"/>
    <property type="evidence" value="ECO:0007669"/>
    <property type="project" value="InterPro"/>
</dbReference>
<protein>
    <recommendedName>
        <fullName evidence="13">Cytochrome P450-like protein</fullName>
    </recommendedName>
</protein>
<evidence type="ECO:0000313" key="12">
    <source>
        <dbReference type="Proteomes" id="UP000194236"/>
    </source>
</evidence>
<keyword evidence="10" id="KW-0472">Membrane</keyword>
<evidence type="ECO:0000256" key="4">
    <source>
        <dbReference type="ARBA" id="ARBA00022617"/>
    </source>
</evidence>
<evidence type="ECO:0000256" key="6">
    <source>
        <dbReference type="ARBA" id="ARBA00022824"/>
    </source>
</evidence>
<evidence type="ECO:0000256" key="2">
    <source>
        <dbReference type="ARBA" id="ARBA00004586"/>
    </source>
</evidence>
<dbReference type="AlphaFoldDB" id="A0A1Y3BEN4"/>
<evidence type="ECO:0000313" key="11">
    <source>
        <dbReference type="EMBL" id="OTF78484.1"/>
    </source>
</evidence>
<dbReference type="Gene3D" id="1.10.630.10">
    <property type="entry name" value="Cytochrome P450"/>
    <property type="match status" value="1"/>
</dbReference>
<dbReference type="GO" id="GO:0004497">
    <property type="term" value="F:monooxygenase activity"/>
    <property type="evidence" value="ECO:0007669"/>
    <property type="project" value="UniProtKB-KW"/>
</dbReference>
<keyword evidence="7" id="KW-0560">Oxidoreductase</keyword>
<evidence type="ECO:0000256" key="8">
    <source>
        <dbReference type="ARBA" id="ARBA00023004"/>
    </source>
</evidence>
<name>A0A1Y3BEN4_EURMA</name>
<dbReference type="InterPro" id="IPR001128">
    <property type="entry name" value="Cyt_P450"/>
</dbReference>
<keyword evidence="6" id="KW-0256">Endoplasmic reticulum</keyword>
<evidence type="ECO:0000256" key="7">
    <source>
        <dbReference type="ARBA" id="ARBA00023002"/>
    </source>
</evidence>
<dbReference type="EMBL" id="MUJZ01027703">
    <property type="protein sequence ID" value="OTF78484.1"/>
    <property type="molecule type" value="Genomic_DNA"/>
</dbReference>
<gene>
    <name evidence="11" type="ORF">BLA29_006857</name>
</gene>
<evidence type="ECO:0000256" key="1">
    <source>
        <dbReference type="ARBA" id="ARBA00001971"/>
    </source>
</evidence>
<comment type="cofactor">
    <cofactor evidence="1">
        <name>heme</name>
        <dbReference type="ChEBI" id="CHEBI:30413"/>
    </cofactor>
</comment>
<dbReference type="GO" id="GO:0005506">
    <property type="term" value="F:iron ion binding"/>
    <property type="evidence" value="ECO:0007669"/>
    <property type="project" value="InterPro"/>
</dbReference>
<evidence type="ECO:0000256" key="3">
    <source>
        <dbReference type="ARBA" id="ARBA00010617"/>
    </source>
</evidence>
<dbReference type="Pfam" id="PF00067">
    <property type="entry name" value="p450"/>
    <property type="match status" value="1"/>
</dbReference>
<comment type="similarity">
    <text evidence="3">Belongs to the cytochrome P450 family.</text>
</comment>
<dbReference type="InterPro" id="IPR002402">
    <property type="entry name" value="Cyt_P450_E_grp-II"/>
</dbReference>
<evidence type="ECO:0008006" key="13">
    <source>
        <dbReference type="Google" id="ProtNLM"/>
    </source>
</evidence>
<keyword evidence="9" id="KW-0503">Monooxygenase</keyword>
<dbReference type="PRINTS" id="PR00464">
    <property type="entry name" value="EP450II"/>
</dbReference>
<dbReference type="InterPro" id="IPR036396">
    <property type="entry name" value="Cyt_P450_sf"/>
</dbReference>
<comment type="caution">
    <text evidence="11">The sequence shown here is derived from an EMBL/GenBank/DDBJ whole genome shotgun (WGS) entry which is preliminary data.</text>
</comment>
<dbReference type="Proteomes" id="UP000194236">
    <property type="component" value="Unassembled WGS sequence"/>
</dbReference>
<keyword evidence="5" id="KW-0479">Metal-binding</keyword>
<accession>A0A1Y3BEN4</accession>
<keyword evidence="4" id="KW-0349">Heme</keyword>
<keyword evidence="8" id="KW-0408">Iron</keyword>
<evidence type="ECO:0000256" key="9">
    <source>
        <dbReference type="ARBA" id="ARBA00023033"/>
    </source>
</evidence>
<dbReference type="PANTHER" id="PTHR24291">
    <property type="entry name" value="CYTOCHROME P450 FAMILY 4"/>
    <property type="match status" value="1"/>
</dbReference>
<organism evidence="11 12">
    <name type="scientific">Euroglyphus maynei</name>
    <name type="common">Mayne's house dust mite</name>
    <dbReference type="NCBI Taxonomy" id="6958"/>
    <lineage>
        <taxon>Eukaryota</taxon>
        <taxon>Metazoa</taxon>
        <taxon>Ecdysozoa</taxon>
        <taxon>Arthropoda</taxon>
        <taxon>Chelicerata</taxon>
        <taxon>Arachnida</taxon>
        <taxon>Acari</taxon>
        <taxon>Acariformes</taxon>
        <taxon>Sarcoptiformes</taxon>
        <taxon>Astigmata</taxon>
        <taxon>Psoroptidia</taxon>
        <taxon>Analgoidea</taxon>
        <taxon>Pyroglyphidae</taxon>
        <taxon>Pyroglyphinae</taxon>
        <taxon>Euroglyphus</taxon>
    </lineage>
</organism>
<comment type="subcellular location">
    <subcellularLocation>
        <location evidence="2">Endoplasmic reticulum membrane</location>
    </subcellularLocation>
</comment>
<evidence type="ECO:0000256" key="5">
    <source>
        <dbReference type="ARBA" id="ARBA00022723"/>
    </source>
</evidence>
<dbReference type="PANTHER" id="PTHR24291:SF189">
    <property type="entry name" value="CYTOCHROME P450 4C3-RELATED"/>
    <property type="match status" value="1"/>
</dbReference>
<sequence length="196" mass="23506">MLKPWLNEGLLTSGSKKWRSRRKMLTPAFHFNILEQFLPIMNEQAYILSRMIQDRQTKATENYIDVVPLITNATLDVISETAMGVKIESQFDKNRDYVDAVSRLEILFHKQVHFEIHINNRFINRVSDTIMKRMVLPWLQYNFIFFNFFTEGRKHRQDINLVHQFTMNVIKKRKGEIQDQKNRNLDLNANEYSRRL</sequence>
<keyword evidence="12" id="KW-1185">Reference proteome</keyword>
<dbReference type="GO" id="GO:0016705">
    <property type="term" value="F:oxidoreductase activity, acting on paired donors, with incorporation or reduction of molecular oxygen"/>
    <property type="evidence" value="ECO:0007669"/>
    <property type="project" value="InterPro"/>
</dbReference>
<dbReference type="OrthoDB" id="6504453at2759"/>
<evidence type="ECO:0000256" key="10">
    <source>
        <dbReference type="ARBA" id="ARBA00023136"/>
    </source>
</evidence>
<dbReference type="SUPFAM" id="SSF48264">
    <property type="entry name" value="Cytochrome P450"/>
    <property type="match status" value="1"/>
</dbReference>
<dbReference type="GO" id="GO:0005789">
    <property type="term" value="C:endoplasmic reticulum membrane"/>
    <property type="evidence" value="ECO:0007669"/>
    <property type="project" value="UniProtKB-SubCell"/>
</dbReference>
<dbReference type="InterPro" id="IPR050196">
    <property type="entry name" value="Cytochrome_P450_Monoox"/>
</dbReference>
<feature type="non-terminal residue" evidence="11">
    <location>
        <position position="196"/>
    </location>
</feature>
<reference evidence="11 12" key="1">
    <citation type="submission" date="2017-03" db="EMBL/GenBank/DDBJ databases">
        <title>Genome Survey of Euroglyphus maynei.</title>
        <authorList>
            <person name="Arlian L.G."/>
            <person name="Morgan M.S."/>
            <person name="Rider S.D."/>
        </authorList>
    </citation>
    <scope>NUCLEOTIDE SEQUENCE [LARGE SCALE GENOMIC DNA]</scope>
    <source>
        <strain evidence="11">Arlian Lab</strain>
        <tissue evidence="11">Whole body</tissue>
    </source>
</reference>
<proteinExistence type="inferred from homology"/>